<organism evidence="7 8">
    <name type="scientific">Cryptococcus wingfieldii CBS 7118</name>
    <dbReference type="NCBI Taxonomy" id="1295528"/>
    <lineage>
        <taxon>Eukaryota</taxon>
        <taxon>Fungi</taxon>
        <taxon>Dikarya</taxon>
        <taxon>Basidiomycota</taxon>
        <taxon>Agaricomycotina</taxon>
        <taxon>Tremellomycetes</taxon>
        <taxon>Tremellales</taxon>
        <taxon>Cryptococcaceae</taxon>
        <taxon>Cryptococcus</taxon>
    </lineage>
</organism>
<evidence type="ECO:0000259" key="5">
    <source>
        <dbReference type="Pfam" id="PF11380"/>
    </source>
</evidence>
<dbReference type="PANTHER" id="PTHR24045:SF0">
    <property type="entry name" value="N-ACETYLGLUCOSAMINE-1-PHOSPHOTRANSFERASE SUBUNITS ALPHA_BETA"/>
    <property type="match status" value="1"/>
</dbReference>
<protein>
    <recommendedName>
        <fullName evidence="9">Stealth protein CR3 conserved region 3 domain-containing protein</fullName>
    </recommendedName>
</protein>
<keyword evidence="8" id="KW-1185">Reference proteome</keyword>
<keyword evidence="2" id="KW-0808">Transferase</keyword>
<feature type="domain" description="Stealth protein CR3 conserved region 3" evidence="6">
    <location>
        <begin position="468"/>
        <end position="519"/>
    </location>
</feature>
<sequence>MSRIPTAPSSSSNSPVAGSSRLLPSHEDSHHRSIDPESQREWENNGEDYELEEFDPKEEENSLLPSGLLPFGKSARKRSSDDSSRRVRPYLLSFGAVAVVAGILVTTYFFMGELLPDEPSEEAPNSASVNLSIPIGDFDSENWKENTIALDYDPTHVLIPKHDAPSIPLLEPLHDRLPYPILAEYFVNGKLPSSIDSSNAPPQHPLDLVYLFVNASSPYWFREFEARHEEEGLSSGRNKVARHWRDNGELRAAVRSGVSALGDEAGRIHVVTADWDVRENDTELIDMGVQPGQWRIGQIAEWLNWSSQEKEGRLKWHFHSDVFQLPKDGDWVDLERGASLKEKQEAMEAQNNGEDVVARETWGSEAAWREETLPSFNSFSIEQRLAWIEGLSENFVAFNDDMFLLRSLSTSDFRHPLLGNLVRFDPGLLVPQYMTDKQLTDPGEWGALQHANALLAGRFFPRKRFYMHHLPKAQSRALLHEASVMWAPQLSTASSRGFRASRRGEGDVEMAWLITHLRVERWREAVLWSWIVAKVGGVEGVWGEEQKDELRSVLGMAKGEGADKGQVQISRCSRESLNDMDGLMGQAGWEGPKATEYRFSSMDGHMPSNPDSPVESCPFTFNVCLPDTFFDSSTTFAATDLFTHIAFQHAECGDCLIDALVSASGKRGLSAIIPNERQIFYPAEEKEEGRWRRSEPMLPLVDKWPEADFTVAANVKAGQDVWEESESRADGGVSLKAWTIKLLSRYNYVYGSTPARFSPVSTVYALTKALEQVDNTPELALLCVNDDQSDTSSDQARHKFGAWMEKRWGGEIEGVDWERTNVSWVD</sequence>
<evidence type="ECO:0000313" key="8">
    <source>
        <dbReference type="Proteomes" id="UP000094819"/>
    </source>
</evidence>
<name>A0A1E3K6N8_9TREE</name>
<dbReference type="Proteomes" id="UP000094819">
    <property type="component" value="Unassembled WGS sequence"/>
</dbReference>
<reference evidence="7 8" key="1">
    <citation type="submission" date="2016-06" db="EMBL/GenBank/DDBJ databases">
        <title>Evolution of pathogenesis and genome organization in the Tremellales.</title>
        <authorList>
            <person name="Cuomo C."/>
            <person name="Litvintseva A."/>
            <person name="Heitman J."/>
            <person name="Chen Y."/>
            <person name="Sun S."/>
            <person name="Springer D."/>
            <person name="Dromer F."/>
            <person name="Young S."/>
            <person name="Zeng Q."/>
            <person name="Chapman S."/>
            <person name="Gujja S."/>
            <person name="Saif S."/>
            <person name="Birren B."/>
        </authorList>
    </citation>
    <scope>NUCLEOTIDE SEQUENCE [LARGE SCALE GENOMIC DNA]</scope>
    <source>
        <strain evidence="7 8">CBS 7118</strain>
    </source>
</reference>
<dbReference type="GO" id="GO:0046835">
    <property type="term" value="P:carbohydrate phosphorylation"/>
    <property type="evidence" value="ECO:0007669"/>
    <property type="project" value="TreeGrafter"/>
</dbReference>
<accession>A0A1E3K6N8</accession>
<dbReference type="InterPro" id="IPR021520">
    <property type="entry name" value="Stealth_CR2"/>
</dbReference>
<dbReference type="EMBL" id="AWGH01000001">
    <property type="protein sequence ID" value="ODO08665.1"/>
    <property type="molecule type" value="Genomic_DNA"/>
</dbReference>
<proteinExistence type="inferred from homology"/>
<keyword evidence="4" id="KW-0472">Membrane</keyword>
<feature type="compositionally biased region" description="Basic and acidic residues" evidence="3">
    <location>
        <begin position="24"/>
        <end position="43"/>
    </location>
</feature>
<keyword evidence="4" id="KW-0812">Transmembrane</keyword>
<evidence type="ECO:0008006" key="9">
    <source>
        <dbReference type="Google" id="ProtNLM"/>
    </source>
</evidence>
<dbReference type="RefSeq" id="XP_019035520.1">
    <property type="nucleotide sequence ID" value="XM_019172578.1"/>
</dbReference>
<feature type="compositionally biased region" description="Low complexity" evidence="3">
    <location>
        <begin position="1"/>
        <end position="20"/>
    </location>
</feature>
<dbReference type="InterPro" id="IPR031357">
    <property type="entry name" value="Stealth_CR3"/>
</dbReference>
<feature type="region of interest" description="Disordered" evidence="3">
    <location>
        <begin position="1"/>
        <end position="82"/>
    </location>
</feature>
<dbReference type="GeneID" id="30189610"/>
<dbReference type="AlphaFoldDB" id="A0A1E3K6N8"/>
<feature type="transmembrane region" description="Helical" evidence="4">
    <location>
        <begin position="90"/>
        <end position="111"/>
    </location>
</feature>
<comment type="similarity">
    <text evidence="1">Belongs to the stealth family.</text>
</comment>
<dbReference type="PANTHER" id="PTHR24045">
    <property type="match status" value="1"/>
</dbReference>
<gene>
    <name evidence="7" type="ORF">L198_00397</name>
</gene>
<feature type="compositionally biased region" description="Acidic residues" evidence="3">
    <location>
        <begin position="44"/>
        <end position="58"/>
    </location>
</feature>
<dbReference type="Pfam" id="PF11380">
    <property type="entry name" value="Stealth_CR2"/>
    <property type="match status" value="1"/>
</dbReference>
<evidence type="ECO:0000313" key="7">
    <source>
        <dbReference type="EMBL" id="ODO08665.1"/>
    </source>
</evidence>
<evidence type="ECO:0000256" key="2">
    <source>
        <dbReference type="ARBA" id="ARBA00022679"/>
    </source>
</evidence>
<evidence type="ECO:0000256" key="4">
    <source>
        <dbReference type="SAM" id="Phobius"/>
    </source>
</evidence>
<feature type="domain" description="Stealth protein CR2 conserved region 2" evidence="5">
    <location>
        <begin position="369"/>
        <end position="414"/>
    </location>
</feature>
<dbReference type="OrthoDB" id="263283at2759"/>
<comment type="caution">
    <text evidence="7">The sequence shown here is derived from an EMBL/GenBank/DDBJ whole genome shotgun (WGS) entry which is preliminary data.</text>
</comment>
<keyword evidence="4" id="KW-1133">Transmembrane helix</keyword>
<evidence type="ECO:0000256" key="3">
    <source>
        <dbReference type="SAM" id="MobiDB-lite"/>
    </source>
</evidence>
<dbReference type="GO" id="GO:0003976">
    <property type="term" value="F:UDP-N-acetylglucosamine-lysosomal-enzyme N-acetylglucosaminephosphotransferase activity"/>
    <property type="evidence" value="ECO:0007669"/>
    <property type="project" value="TreeGrafter"/>
</dbReference>
<dbReference type="GO" id="GO:0005794">
    <property type="term" value="C:Golgi apparatus"/>
    <property type="evidence" value="ECO:0007669"/>
    <property type="project" value="TreeGrafter"/>
</dbReference>
<evidence type="ECO:0000259" key="6">
    <source>
        <dbReference type="Pfam" id="PF17102"/>
    </source>
</evidence>
<dbReference type="Pfam" id="PF17102">
    <property type="entry name" value="Stealth_CR3"/>
    <property type="match status" value="1"/>
</dbReference>
<evidence type="ECO:0000256" key="1">
    <source>
        <dbReference type="ARBA" id="ARBA00007583"/>
    </source>
</evidence>
<dbReference type="InterPro" id="IPR047141">
    <property type="entry name" value="Stealth"/>
</dbReference>